<accession>A0A8H7V6G6</accession>
<dbReference type="GO" id="GO:0005634">
    <property type="term" value="C:nucleus"/>
    <property type="evidence" value="ECO:0007669"/>
    <property type="project" value="TreeGrafter"/>
</dbReference>
<feature type="domain" description="C2H2-type" evidence="6">
    <location>
        <begin position="193"/>
        <end position="219"/>
    </location>
</feature>
<gene>
    <name evidence="7" type="ORF">INT46_003196</name>
</gene>
<keyword evidence="4" id="KW-0862">Zinc</keyword>
<dbReference type="Pfam" id="PF00096">
    <property type="entry name" value="zf-C2H2"/>
    <property type="match status" value="1"/>
</dbReference>
<keyword evidence="2" id="KW-0677">Repeat</keyword>
<keyword evidence="1" id="KW-0479">Metal-binding</keyword>
<evidence type="ECO:0000259" key="6">
    <source>
        <dbReference type="PROSITE" id="PS50157"/>
    </source>
</evidence>
<sequence length="219" mass="25879">MDYSNILYYNQSFTSNNNNSNNNNNDDQLMVNYNYYNNTSPNQHWQYQYQQNNTVNKQDLIPIFQYHDYSNVLQDGNFSIASYNVPEFTLAINENAYNNTQYYQSNLSPQLSECCSSASSSSYNNMYYYQSDPVFIDSLFPSVNENDSNKKKRKTTTLTDKRHICPVCSHRSKRKHNLVEHMLTHNPHRPKSFVCGHCARPFARKYDMKRHEKIHTRSI</sequence>
<evidence type="ECO:0000256" key="1">
    <source>
        <dbReference type="ARBA" id="ARBA00022723"/>
    </source>
</evidence>
<dbReference type="InterPro" id="IPR013087">
    <property type="entry name" value="Znf_C2H2_type"/>
</dbReference>
<dbReference type="AlphaFoldDB" id="A0A8H7V6G6"/>
<dbReference type="GO" id="GO:0000981">
    <property type="term" value="F:DNA-binding transcription factor activity, RNA polymerase II-specific"/>
    <property type="evidence" value="ECO:0007669"/>
    <property type="project" value="TreeGrafter"/>
</dbReference>
<evidence type="ECO:0000256" key="3">
    <source>
        <dbReference type="ARBA" id="ARBA00022771"/>
    </source>
</evidence>
<dbReference type="Gene3D" id="3.30.160.60">
    <property type="entry name" value="Classic Zinc Finger"/>
    <property type="match status" value="1"/>
</dbReference>
<evidence type="ECO:0000256" key="2">
    <source>
        <dbReference type="ARBA" id="ARBA00022737"/>
    </source>
</evidence>
<keyword evidence="8" id="KW-1185">Reference proteome</keyword>
<evidence type="ECO:0000256" key="5">
    <source>
        <dbReference type="PROSITE-ProRule" id="PRU00042"/>
    </source>
</evidence>
<evidence type="ECO:0000313" key="8">
    <source>
        <dbReference type="Proteomes" id="UP000650833"/>
    </source>
</evidence>
<reference evidence="7" key="1">
    <citation type="submission" date="2020-12" db="EMBL/GenBank/DDBJ databases">
        <title>Metabolic potential, ecology and presence of endohyphal bacteria is reflected in genomic diversity of Mucoromycotina.</title>
        <authorList>
            <person name="Muszewska A."/>
            <person name="Okrasinska A."/>
            <person name="Steczkiewicz K."/>
            <person name="Drgas O."/>
            <person name="Orlowska M."/>
            <person name="Perlinska-Lenart U."/>
            <person name="Aleksandrzak-Piekarczyk T."/>
            <person name="Szatraj K."/>
            <person name="Zielenkiewicz U."/>
            <person name="Pilsyk S."/>
            <person name="Malc E."/>
            <person name="Mieczkowski P."/>
            <person name="Kruszewska J.S."/>
            <person name="Biernat P."/>
            <person name="Pawlowska J."/>
        </authorList>
    </citation>
    <scope>NUCLEOTIDE SEQUENCE</scope>
    <source>
        <strain evidence="7">CBS 226.32</strain>
    </source>
</reference>
<proteinExistence type="predicted"/>
<dbReference type="PANTHER" id="PTHR24408">
    <property type="entry name" value="ZINC FINGER PROTEIN"/>
    <property type="match status" value="1"/>
</dbReference>
<organism evidence="7 8">
    <name type="scientific">Mucor plumbeus</name>
    <dbReference type="NCBI Taxonomy" id="97098"/>
    <lineage>
        <taxon>Eukaryota</taxon>
        <taxon>Fungi</taxon>
        <taxon>Fungi incertae sedis</taxon>
        <taxon>Mucoromycota</taxon>
        <taxon>Mucoromycotina</taxon>
        <taxon>Mucoromycetes</taxon>
        <taxon>Mucorales</taxon>
        <taxon>Mucorineae</taxon>
        <taxon>Mucoraceae</taxon>
        <taxon>Mucor</taxon>
    </lineage>
</organism>
<dbReference type="PROSITE" id="PS50157">
    <property type="entry name" value="ZINC_FINGER_C2H2_2"/>
    <property type="match status" value="2"/>
</dbReference>
<dbReference type="OrthoDB" id="8117402at2759"/>
<protein>
    <recommendedName>
        <fullName evidence="6">C2H2-type domain-containing protein</fullName>
    </recommendedName>
</protein>
<dbReference type="EMBL" id="JAEPRC010000132">
    <property type="protein sequence ID" value="KAG2207277.1"/>
    <property type="molecule type" value="Genomic_DNA"/>
</dbReference>
<comment type="caution">
    <text evidence="7">The sequence shown here is derived from an EMBL/GenBank/DDBJ whole genome shotgun (WGS) entry which is preliminary data.</text>
</comment>
<dbReference type="PANTHER" id="PTHR24408:SF58">
    <property type="entry name" value="TRANSCRIPTION FACTOR (TFIIIA), PUTATIVE (AFU_ORTHOLOGUE AFUA_1G05150)-RELATED"/>
    <property type="match status" value="1"/>
</dbReference>
<dbReference type="SMART" id="SM00355">
    <property type="entry name" value="ZnF_C2H2"/>
    <property type="match status" value="2"/>
</dbReference>
<dbReference type="Proteomes" id="UP000650833">
    <property type="component" value="Unassembled WGS sequence"/>
</dbReference>
<name>A0A8H7V6G6_9FUNG</name>
<evidence type="ECO:0000256" key="4">
    <source>
        <dbReference type="ARBA" id="ARBA00022833"/>
    </source>
</evidence>
<evidence type="ECO:0000313" key="7">
    <source>
        <dbReference type="EMBL" id="KAG2207277.1"/>
    </source>
</evidence>
<keyword evidence="3 5" id="KW-0863">Zinc-finger</keyword>
<dbReference type="InterPro" id="IPR036236">
    <property type="entry name" value="Znf_C2H2_sf"/>
</dbReference>
<dbReference type="GO" id="GO:0008270">
    <property type="term" value="F:zinc ion binding"/>
    <property type="evidence" value="ECO:0007669"/>
    <property type="project" value="UniProtKB-KW"/>
</dbReference>
<dbReference type="GO" id="GO:0043565">
    <property type="term" value="F:sequence-specific DNA binding"/>
    <property type="evidence" value="ECO:0007669"/>
    <property type="project" value="TreeGrafter"/>
</dbReference>
<feature type="domain" description="C2H2-type" evidence="6">
    <location>
        <begin position="163"/>
        <end position="190"/>
    </location>
</feature>
<dbReference type="SUPFAM" id="SSF57667">
    <property type="entry name" value="beta-beta-alpha zinc fingers"/>
    <property type="match status" value="1"/>
</dbReference>
<dbReference type="PROSITE" id="PS00028">
    <property type="entry name" value="ZINC_FINGER_C2H2_1"/>
    <property type="match status" value="1"/>
</dbReference>